<dbReference type="OrthoDB" id="432528at2759"/>
<dbReference type="GO" id="GO:0005737">
    <property type="term" value="C:cytoplasm"/>
    <property type="evidence" value="ECO:0007669"/>
    <property type="project" value="TreeGrafter"/>
</dbReference>
<dbReference type="Gene3D" id="2.120.10.80">
    <property type="entry name" value="Kelch-type beta propeller"/>
    <property type="match status" value="1"/>
</dbReference>
<dbReference type="InterPro" id="IPR052637">
    <property type="entry name" value="KLHDC3-like"/>
</dbReference>
<comment type="caution">
    <text evidence="1">The sequence shown here is derived from an EMBL/GenBank/DDBJ whole genome shotgun (WGS) entry which is preliminary data.</text>
</comment>
<feature type="non-terminal residue" evidence="1">
    <location>
        <position position="265"/>
    </location>
</feature>
<reference evidence="1 2" key="1">
    <citation type="journal article" date="2018" name="PLoS ONE">
        <title>The draft genome of Kipferlia bialata reveals reductive genome evolution in fornicate parasites.</title>
        <authorList>
            <person name="Tanifuji G."/>
            <person name="Takabayashi S."/>
            <person name="Kume K."/>
            <person name="Takagi M."/>
            <person name="Nakayama T."/>
            <person name="Kamikawa R."/>
            <person name="Inagaki Y."/>
            <person name="Hashimoto T."/>
        </authorList>
    </citation>
    <scope>NUCLEOTIDE SEQUENCE [LARGE SCALE GENOMIC DNA]</scope>
    <source>
        <strain evidence="1">NY0173</strain>
    </source>
</reference>
<dbReference type="EMBL" id="BDIP01006115">
    <property type="protein sequence ID" value="GCA64098.1"/>
    <property type="molecule type" value="Genomic_DNA"/>
</dbReference>
<dbReference type="Pfam" id="PF01344">
    <property type="entry name" value="Kelch_1"/>
    <property type="match status" value="1"/>
</dbReference>
<name>A0A391NYD7_9EUKA</name>
<dbReference type="AlphaFoldDB" id="A0A391NYD7"/>
<evidence type="ECO:0000313" key="2">
    <source>
        <dbReference type="Proteomes" id="UP000265618"/>
    </source>
</evidence>
<dbReference type="PANTHER" id="PTHR46461:SF1">
    <property type="entry name" value="KELCH DOMAIN-CONTAINING PROTEIN 3"/>
    <property type="match status" value="1"/>
</dbReference>
<dbReference type="GO" id="GO:0003682">
    <property type="term" value="F:chromatin binding"/>
    <property type="evidence" value="ECO:0007669"/>
    <property type="project" value="InterPro"/>
</dbReference>
<evidence type="ECO:0008006" key="3">
    <source>
        <dbReference type="Google" id="ProtNLM"/>
    </source>
</evidence>
<gene>
    <name evidence="1" type="ORF">KIPB_013162</name>
</gene>
<sequence>PSGMSEDMQLSFKKVEVGHVPYFHSTSTFIGSGEILVLGWVSSGPHCVIVTVLPSGVVQTDPIEGPISADVFLQSATCIQDDVYVYGGRCLVGVDEEGKPIFEESGLLWKFHIPDRSWSQTEEGDDSWPKSYRGHVAVEVDGYMFVAGGYRGGALSSCSLYDPSTRVWVTKPDSCEEVYCPGAVVVDKVLHCFGGYIRMDESSAQHISCDLSDFSWTKHPDMPFCAKHPAVWSLPPYIVVSGGEHHQNTHALHLGTGEWEDWGEA</sequence>
<dbReference type="InterPro" id="IPR015915">
    <property type="entry name" value="Kelch-typ_b-propeller"/>
</dbReference>
<dbReference type="PANTHER" id="PTHR46461">
    <property type="entry name" value="KELCH DOMAIN-CONTAINING PROTEIN 3"/>
    <property type="match status" value="1"/>
</dbReference>
<feature type="non-terminal residue" evidence="1">
    <location>
        <position position="1"/>
    </location>
</feature>
<dbReference type="Proteomes" id="UP000265618">
    <property type="component" value="Unassembled WGS sequence"/>
</dbReference>
<dbReference type="SUPFAM" id="SSF117281">
    <property type="entry name" value="Kelch motif"/>
    <property type="match status" value="1"/>
</dbReference>
<protein>
    <recommendedName>
        <fullName evidence="3">Kelch repeat type 1</fullName>
    </recommendedName>
</protein>
<accession>A0A391NYD7</accession>
<keyword evidence="2" id="KW-1185">Reference proteome</keyword>
<evidence type="ECO:0000313" key="1">
    <source>
        <dbReference type="EMBL" id="GCA64098.1"/>
    </source>
</evidence>
<organism evidence="1 2">
    <name type="scientific">Kipferlia bialata</name>
    <dbReference type="NCBI Taxonomy" id="797122"/>
    <lineage>
        <taxon>Eukaryota</taxon>
        <taxon>Metamonada</taxon>
        <taxon>Carpediemonas-like organisms</taxon>
        <taxon>Kipferlia</taxon>
    </lineage>
</organism>
<proteinExistence type="predicted"/>
<dbReference type="InterPro" id="IPR006652">
    <property type="entry name" value="Kelch_1"/>
</dbReference>